<reference evidence="2" key="1">
    <citation type="submission" date="2023-06" db="EMBL/GenBank/DDBJ databases">
        <authorList>
            <person name="Noh H."/>
        </authorList>
    </citation>
    <scope>NUCLEOTIDE SEQUENCE</scope>
    <source>
        <strain evidence="2">DUCC20226</strain>
    </source>
</reference>
<evidence type="ECO:0008006" key="4">
    <source>
        <dbReference type="Google" id="ProtNLM"/>
    </source>
</evidence>
<name>A0AAD9SKC8_PHOAM</name>
<dbReference type="AlphaFoldDB" id="A0AAD9SKC8"/>
<evidence type="ECO:0000256" key="1">
    <source>
        <dbReference type="SAM" id="MobiDB-lite"/>
    </source>
</evidence>
<proteinExistence type="predicted"/>
<sequence>MDLSAILNEDDEDPLSKGETGRKIETAQGLSRLLRLPAELHGPIIFNLSNRDIKSLRSTCSFFHGIARLSLHRVFLSAHPRDIHVLRAVVDSDTFRPGVTELIWDDSRLSNSPRLAQAYDENEDDNSEAEDNDDDQGVPRWFTNACDENVDELNSRKGLDADRPEHDARAQQLSARLPNVACWAHYQELLREQNTVLASGADEAAFRYALQRFPSLERVTITPAAHGWLFNPLYETPTIRALPYGFNYPIPRGWPTALEGCSPHKMRPWPDDGDDEAYKDQWRGVRVALRVLAEPQTAHNVTELLLDAHDLDTGLNCRIFEHPAASTEYAHLSTLLRRPGFRRLDLSLAVGGQEHLGWSALRGSHLRGALAGASELRHFGLCTNVWPDPDARALIRGSGGNAEHHVPLGSIVPTDAWAGLVHFGLSGFLVTQEDVVALLRALPGSLRSVELSFLHFLDNGGNYRGLLEEMRDTLGWHELEVASRPAVVVGHTLIVPRCGRAVWVDREAMGRFLYSDAPNPFGHEDGFAPNQVLMGNGMGVERDAFDPSHERPYVDNFALMHLGVVKKAPWLE</sequence>
<evidence type="ECO:0000313" key="3">
    <source>
        <dbReference type="Proteomes" id="UP001265746"/>
    </source>
</evidence>
<evidence type="ECO:0000313" key="2">
    <source>
        <dbReference type="EMBL" id="KAK2610175.1"/>
    </source>
</evidence>
<feature type="compositionally biased region" description="Acidic residues" evidence="1">
    <location>
        <begin position="120"/>
        <end position="136"/>
    </location>
</feature>
<protein>
    <recommendedName>
        <fullName evidence="4">F-box domain-containing protein</fullName>
    </recommendedName>
</protein>
<feature type="region of interest" description="Disordered" evidence="1">
    <location>
        <begin position="119"/>
        <end position="140"/>
    </location>
</feature>
<dbReference type="EMBL" id="JAUJFL010000002">
    <property type="protein sequence ID" value="KAK2610175.1"/>
    <property type="molecule type" value="Genomic_DNA"/>
</dbReference>
<comment type="caution">
    <text evidence="2">The sequence shown here is derived from an EMBL/GenBank/DDBJ whole genome shotgun (WGS) entry which is preliminary data.</text>
</comment>
<organism evidence="2 3">
    <name type="scientific">Phomopsis amygdali</name>
    <name type="common">Fusicoccum amygdali</name>
    <dbReference type="NCBI Taxonomy" id="1214568"/>
    <lineage>
        <taxon>Eukaryota</taxon>
        <taxon>Fungi</taxon>
        <taxon>Dikarya</taxon>
        <taxon>Ascomycota</taxon>
        <taxon>Pezizomycotina</taxon>
        <taxon>Sordariomycetes</taxon>
        <taxon>Sordariomycetidae</taxon>
        <taxon>Diaporthales</taxon>
        <taxon>Diaporthaceae</taxon>
        <taxon>Diaporthe</taxon>
    </lineage>
</organism>
<gene>
    <name evidence="2" type="ORF">N8I77_003628</name>
</gene>
<keyword evidence="3" id="KW-1185">Reference proteome</keyword>
<accession>A0AAD9SKC8</accession>
<dbReference type="Proteomes" id="UP001265746">
    <property type="component" value="Unassembled WGS sequence"/>
</dbReference>